<keyword evidence="11" id="KW-1185">Reference proteome</keyword>
<dbReference type="InterPro" id="IPR036390">
    <property type="entry name" value="WH_DNA-bd_sf"/>
</dbReference>
<comment type="similarity">
    <text evidence="2 8">Belongs to the TFIIF alpha subunit family.</text>
</comment>
<dbReference type="EMBL" id="JARQZJ010000130">
    <property type="protein sequence ID" value="KAK9891769.1"/>
    <property type="molecule type" value="Genomic_DNA"/>
</dbReference>
<organism evidence="10 11">
    <name type="scientific">Henosepilachna vigintioctopunctata</name>
    <dbReference type="NCBI Taxonomy" id="420089"/>
    <lineage>
        <taxon>Eukaryota</taxon>
        <taxon>Metazoa</taxon>
        <taxon>Ecdysozoa</taxon>
        <taxon>Arthropoda</taxon>
        <taxon>Hexapoda</taxon>
        <taxon>Insecta</taxon>
        <taxon>Pterygota</taxon>
        <taxon>Neoptera</taxon>
        <taxon>Endopterygota</taxon>
        <taxon>Coleoptera</taxon>
        <taxon>Polyphaga</taxon>
        <taxon>Cucujiformia</taxon>
        <taxon>Coccinelloidea</taxon>
        <taxon>Coccinellidae</taxon>
        <taxon>Epilachninae</taxon>
        <taxon>Epilachnini</taxon>
        <taxon>Henosepilachna</taxon>
    </lineage>
</organism>
<feature type="region of interest" description="Disordered" evidence="9">
    <location>
        <begin position="85"/>
        <end position="238"/>
    </location>
</feature>
<evidence type="ECO:0000256" key="3">
    <source>
        <dbReference type="ARBA" id="ARBA00023015"/>
    </source>
</evidence>
<comment type="subcellular location">
    <subcellularLocation>
        <location evidence="1 8">Nucleus</location>
    </subcellularLocation>
</comment>
<evidence type="ECO:0000313" key="10">
    <source>
        <dbReference type="EMBL" id="KAK9891769.1"/>
    </source>
</evidence>
<keyword evidence="6 8" id="KW-0539">Nucleus</keyword>
<feature type="compositionally biased region" description="Basic and acidic residues" evidence="9">
    <location>
        <begin position="110"/>
        <end position="126"/>
    </location>
</feature>
<dbReference type="PANTHER" id="PTHR13011:SF0">
    <property type="entry name" value="GENERAL TRANSCRIPTION FACTOR IIF SUBUNIT 1"/>
    <property type="match status" value="1"/>
</dbReference>
<evidence type="ECO:0000256" key="4">
    <source>
        <dbReference type="ARBA" id="ARBA00023125"/>
    </source>
</evidence>
<dbReference type="GO" id="GO:0016251">
    <property type="term" value="F:RNA polymerase II general transcription initiation factor activity"/>
    <property type="evidence" value="ECO:0007669"/>
    <property type="project" value="TreeGrafter"/>
</dbReference>
<comment type="function">
    <text evidence="7 8">TFIIF is a general transcription initiation factor that binds to RNA polymerase II and helps to recruit it to the initiation complex in collaboration with TFIIB. It promotes transcription elongation.</text>
</comment>
<dbReference type="Pfam" id="PF05793">
    <property type="entry name" value="TFIIF_alpha"/>
    <property type="match status" value="2"/>
</dbReference>
<dbReference type="Gene3D" id="1.10.10.10">
    <property type="entry name" value="Winged helix-like DNA-binding domain superfamily/Winged helix DNA-binding domain"/>
    <property type="match status" value="1"/>
</dbReference>
<evidence type="ECO:0000256" key="1">
    <source>
        <dbReference type="ARBA" id="ARBA00004123"/>
    </source>
</evidence>
<dbReference type="GO" id="GO:0006367">
    <property type="term" value="P:transcription initiation at RNA polymerase II promoter"/>
    <property type="evidence" value="ECO:0007669"/>
    <property type="project" value="InterPro"/>
</dbReference>
<dbReference type="InterPro" id="IPR011039">
    <property type="entry name" value="TFIIF_interaction"/>
</dbReference>
<reference evidence="10 11" key="1">
    <citation type="submission" date="2023-03" db="EMBL/GenBank/DDBJ databases">
        <title>Genome insight into feeding habits of ladybird beetles.</title>
        <authorList>
            <person name="Li H.-S."/>
            <person name="Huang Y.-H."/>
            <person name="Pang H."/>
        </authorList>
    </citation>
    <scope>NUCLEOTIDE SEQUENCE [LARGE SCALE GENOMIC DNA]</scope>
    <source>
        <strain evidence="10">SYSU_2023b</strain>
        <tissue evidence="10">Whole body</tissue>
    </source>
</reference>
<evidence type="ECO:0000256" key="8">
    <source>
        <dbReference type="RuleBase" id="RU366044"/>
    </source>
</evidence>
<dbReference type="Proteomes" id="UP001431783">
    <property type="component" value="Unassembled WGS sequence"/>
</dbReference>
<gene>
    <name evidence="10" type="ORF">WA026_016565</name>
</gene>
<dbReference type="GO" id="GO:0001096">
    <property type="term" value="F:TFIIF-class transcription factor complex binding"/>
    <property type="evidence" value="ECO:0007669"/>
    <property type="project" value="TreeGrafter"/>
</dbReference>
<feature type="compositionally biased region" description="Basic and acidic residues" evidence="9">
    <location>
        <begin position="197"/>
        <end position="223"/>
    </location>
</feature>
<evidence type="ECO:0000256" key="5">
    <source>
        <dbReference type="ARBA" id="ARBA00023163"/>
    </source>
</evidence>
<protein>
    <recommendedName>
        <fullName evidence="8">Transcription initiation factor IIF subunit alpha</fullName>
    </recommendedName>
</protein>
<evidence type="ECO:0000256" key="6">
    <source>
        <dbReference type="ARBA" id="ARBA00023242"/>
    </source>
</evidence>
<dbReference type="PANTHER" id="PTHR13011">
    <property type="entry name" value="TFIIF-ALPHA"/>
    <property type="match status" value="1"/>
</dbReference>
<dbReference type="InterPro" id="IPR008851">
    <property type="entry name" value="TFIIF-alpha"/>
</dbReference>
<feature type="compositionally biased region" description="Basic and acidic residues" evidence="9">
    <location>
        <begin position="85"/>
        <end position="95"/>
    </location>
</feature>
<dbReference type="InterPro" id="IPR036388">
    <property type="entry name" value="WH-like_DNA-bd_sf"/>
</dbReference>
<dbReference type="GO" id="GO:0032968">
    <property type="term" value="P:positive regulation of transcription elongation by RNA polymerase II"/>
    <property type="evidence" value="ECO:0007669"/>
    <property type="project" value="InterPro"/>
</dbReference>
<evidence type="ECO:0000313" key="11">
    <source>
        <dbReference type="Proteomes" id="UP001431783"/>
    </source>
</evidence>
<feature type="compositionally biased region" description="Basic residues" evidence="9">
    <location>
        <begin position="224"/>
        <end position="234"/>
    </location>
</feature>
<comment type="caution">
    <text evidence="10">The sequence shown here is derived from an EMBL/GenBank/DDBJ whole genome shotgun (WGS) entry which is preliminary data.</text>
</comment>
<dbReference type="GO" id="GO:0005674">
    <property type="term" value="C:transcription factor TFIIF complex"/>
    <property type="evidence" value="ECO:0007669"/>
    <property type="project" value="TreeGrafter"/>
</dbReference>
<dbReference type="SUPFAM" id="SSF50916">
    <property type="entry name" value="Rap30/74 interaction domains"/>
    <property type="match status" value="1"/>
</dbReference>
<dbReference type="SUPFAM" id="SSF46785">
    <property type="entry name" value="Winged helix' DNA-binding domain"/>
    <property type="match status" value="1"/>
</dbReference>
<dbReference type="GO" id="GO:0003677">
    <property type="term" value="F:DNA binding"/>
    <property type="evidence" value="ECO:0007669"/>
    <property type="project" value="UniProtKB-KW"/>
</dbReference>
<proteinExistence type="inferred from homology"/>
<evidence type="ECO:0000256" key="2">
    <source>
        <dbReference type="ARBA" id="ARBA00005249"/>
    </source>
</evidence>
<name>A0AAW1V8W1_9CUCU</name>
<keyword evidence="3 8" id="KW-0805">Transcription regulation</keyword>
<dbReference type="AlphaFoldDB" id="A0AAW1V8W1"/>
<keyword evidence="4 8" id="KW-0238">DNA-binding</keyword>
<evidence type="ECO:0000256" key="9">
    <source>
        <dbReference type="SAM" id="MobiDB-lite"/>
    </source>
</evidence>
<evidence type="ECO:0000256" key="7">
    <source>
        <dbReference type="ARBA" id="ARBA00025232"/>
    </source>
</evidence>
<feature type="compositionally biased region" description="Basic residues" evidence="9">
    <location>
        <begin position="127"/>
        <end position="139"/>
    </location>
</feature>
<keyword evidence="5 8" id="KW-0804">Transcription</keyword>
<accession>A0AAW1V8W1</accession>
<sequence>MREGGVSENTAYYIFTHGEDGATEAFPLQEWYKFQPIQRYECLSAEEAQQEFSKGNKYLNLNSLMLKKRLKGEDDTELKEEEICKKTTHKSKELTISEMDEWINSSDEGPSDKETKEEEKEEIQDRKKSKKDVPRKKKRDTNVKAFEDSDDGDGEGRELDYISDSSDSEPENTNLESVAEEKALRNVLNSEDEESEHSDKEMSNEDEKKGGKNSPDEKSVNKKKEPKKKAKKVLKKDGKKEKKGLLIFFCLDSSTDDEIRMKPKKQEKKISSQSGITEDAVRKYLMPKPMTTTALVQKFKSKKTGLSSEQLVNVMNPILKKINPVQQVLNGKMYLSI</sequence>